<dbReference type="SUPFAM" id="SSF49373">
    <property type="entry name" value="Invasin/intimin cell-adhesion fragments"/>
    <property type="match status" value="1"/>
</dbReference>
<protein>
    <recommendedName>
        <fullName evidence="3">Ig-like domain (Group 1)</fullName>
    </recommendedName>
</protein>
<name>A0ABZ0ICI9_9GAMM</name>
<proteinExistence type="predicted"/>
<evidence type="ECO:0008006" key="3">
    <source>
        <dbReference type="Google" id="ProtNLM"/>
    </source>
</evidence>
<dbReference type="InterPro" id="IPR008964">
    <property type="entry name" value="Invasin/intimin_cell_adhesion"/>
</dbReference>
<sequence length="820" mass="83196">MIKGLRTLCSRRGAVGVVKSTIMGTIVGTMLAVLSACGGGGGSDGGGGFLPGDGDNDVTTYTITLTTVDPAGNPTTVVSETFPATLRIEVRENTVDAAAVSGLVVLATADFAVISPTNGQALTNADGIAELEIQAGGTLGADTITVTAESPGGTVTATIGVEISGAGLSLGYFEGTSFIAGQIGLSSDSLAFRGSAVARLAVVDEAGTPSSAVQLIRLSSACSLSGLASFRAIGDTGTGTNTLTIETLDGLASAEYLAGSCETSDDLTATLVDGDSTATASVTIAGRDANFIGYVSTEPTEGGDTNGRTIIALKNTGGPGRPEVASVTFEVLEEAVVLEAGDPAPGEPGYLDLEKRTPLAGVTVNFALTNALGGITLLNTSGVTNSQGLVVVDVSAGNVATSTVVTASFDTSQNQQQAASSNQIVISTGLPQQNGISVSASQFHVPGARDIDGVESTITVRLVDRFGNPVADGTSVVFTTEYGAIDTSCLTGTSNGERADPATPAVGTCSVLWTSQAPRFPVFNQDLVQTTVDDGSYDCPSHTGSFGPCPNDLGAIRGLRSTVTITVVGEEFFVDGNGNGVYDEGESFENLPEAFTDHNEDGVYTPFAGPQCPSPSPEENCIAAGSSEEFIDFNGDGVYSENVDPNTGEGVYNGSLCPPEGDGVFCSRELLNVRASVVLTLTASAQNLQVLAGKTPDNPRVATTILQEGSLYEIYVADVYNNAPGAGTTLTFRADQDCAIVFPESTDSLTLTVPDLVGQSGAFTTSLRINGTGIPGGGRITVLAQDIGGATSQIGSFGCSTVCSDDPDPTDPNTCNETIP</sequence>
<dbReference type="RefSeq" id="WP_407327107.1">
    <property type="nucleotide sequence ID" value="NZ_CP136865.1"/>
</dbReference>
<dbReference type="EMBL" id="CP136865">
    <property type="protein sequence ID" value="WOJ96428.1"/>
    <property type="molecule type" value="Genomic_DNA"/>
</dbReference>
<dbReference type="Gene3D" id="2.60.40.10">
    <property type="entry name" value="Immunoglobulins"/>
    <property type="match status" value="1"/>
</dbReference>
<dbReference type="Proteomes" id="UP001626549">
    <property type="component" value="Chromosome"/>
</dbReference>
<accession>A0ABZ0ICI9</accession>
<organism evidence="1 2">
    <name type="scientific">Congregibacter brevis</name>
    <dbReference type="NCBI Taxonomy" id="3081201"/>
    <lineage>
        <taxon>Bacteria</taxon>
        <taxon>Pseudomonadati</taxon>
        <taxon>Pseudomonadota</taxon>
        <taxon>Gammaproteobacteria</taxon>
        <taxon>Cellvibrionales</taxon>
        <taxon>Halieaceae</taxon>
        <taxon>Congregibacter</taxon>
    </lineage>
</organism>
<evidence type="ECO:0000313" key="1">
    <source>
        <dbReference type="EMBL" id="WOJ96428.1"/>
    </source>
</evidence>
<reference evidence="1 2" key="1">
    <citation type="submission" date="2023-10" db="EMBL/GenBank/DDBJ databases">
        <title>Two novel species belonging to the OM43/NOR5 clade.</title>
        <authorList>
            <person name="Park M."/>
        </authorList>
    </citation>
    <scope>NUCLEOTIDE SEQUENCE [LARGE SCALE GENOMIC DNA]</scope>
    <source>
        <strain evidence="1 2">IMCC45268</strain>
    </source>
</reference>
<dbReference type="InterPro" id="IPR013783">
    <property type="entry name" value="Ig-like_fold"/>
</dbReference>
<gene>
    <name evidence="1" type="ORF">R0137_14410</name>
</gene>
<evidence type="ECO:0000313" key="2">
    <source>
        <dbReference type="Proteomes" id="UP001626549"/>
    </source>
</evidence>
<keyword evidence="2" id="KW-1185">Reference proteome</keyword>